<organism evidence="1 2">
    <name type="scientific">Punctularia strigosozonata (strain HHB-11173)</name>
    <name type="common">White-rot fungus</name>
    <dbReference type="NCBI Taxonomy" id="741275"/>
    <lineage>
        <taxon>Eukaryota</taxon>
        <taxon>Fungi</taxon>
        <taxon>Dikarya</taxon>
        <taxon>Basidiomycota</taxon>
        <taxon>Agaricomycotina</taxon>
        <taxon>Agaricomycetes</taxon>
        <taxon>Corticiales</taxon>
        <taxon>Punctulariaceae</taxon>
        <taxon>Punctularia</taxon>
    </lineage>
</organism>
<feature type="non-terminal residue" evidence="1">
    <location>
        <position position="310"/>
    </location>
</feature>
<dbReference type="KEGG" id="psq:PUNSTDRAFT_137931"/>
<dbReference type="EMBL" id="JH687551">
    <property type="protein sequence ID" value="EIN05249.1"/>
    <property type="molecule type" value="Genomic_DNA"/>
</dbReference>
<dbReference type="Proteomes" id="UP000054196">
    <property type="component" value="Unassembled WGS sequence"/>
</dbReference>
<accession>R7S5H7</accession>
<evidence type="ECO:0000313" key="1">
    <source>
        <dbReference type="EMBL" id="EIN05249.1"/>
    </source>
</evidence>
<sequence>MPITRVQEQATPTVLTNYLVSMQVFKAIAKHIWRSLTRWAKPFAVDPHLPEGTPLADNETTALLAQAERSSLPQYIRVLFPQRPKKVNHIEVHITTTVEFVPEYQTRPPRASPYQPIEAADLFLRAPPLCLQFVALNPWLHGPRIFFLLDGPPFATNLLQPGNVIRLRLMFGNKIMAASACISYILEEKVGDYIIYVTRLHKRYRSHDNIFGQMADAYYRIAASRSRMPVDSGVGYLVVVAKYGDNKREPQLPPIKKEYGPLPFGCPVATAKLVVATNVTLHLQRHSLPLLPLNDRRIRPENIPVNMTRS</sequence>
<dbReference type="RefSeq" id="XP_007387652.1">
    <property type="nucleotide sequence ID" value="XM_007387590.1"/>
</dbReference>
<keyword evidence="2" id="KW-1185">Reference proteome</keyword>
<protein>
    <submittedName>
        <fullName evidence="1">Uncharacterized protein</fullName>
    </submittedName>
</protein>
<dbReference type="HOGENOM" id="CLU_901835_0_0_1"/>
<evidence type="ECO:0000313" key="2">
    <source>
        <dbReference type="Proteomes" id="UP000054196"/>
    </source>
</evidence>
<dbReference type="AlphaFoldDB" id="R7S5H7"/>
<dbReference type="GeneID" id="18879949"/>
<reference evidence="2" key="1">
    <citation type="journal article" date="2012" name="Science">
        <title>The Paleozoic origin of enzymatic lignin decomposition reconstructed from 31 fungal genomes.</title>
        <authorList>
            <person name="Floudas D."/>
            <person name="Binder M."/>
            <person name="Riley R."/>
            <person name="Barry K."/>
            <person name="Blanchette R.A."/>
            <person name="Henrissat B."/>
            <person name="Martinez A.T."/>
            <person name="Otillar R."/>
            <person name="Spatafora J.W."/>
            <person name="Yadav J.S."/>
            <person name="Aerts A."/>
            <person name="Benoit I."/>
            <person name="Boyd A."/>
            <person name="Carlson A."/>
            <person name="Copeland A."/>
            <person name="Coutinho P.M."/>
            <person name="de Vries R.P."/>
            <person name="Ferreira P."/>
            <person name="Findley K."/>
            <person name="Foster B."/>
            <person name="Gaskell J."/>
            <person name="Glotzer D."/>
            <person name="Gorecki P."/>
            <person name="Heitman J."/>
            <person name="Hesse C."/>
            <person name="Hori C."/>
            <person name="Igarashi K."/>
            <person name="Jurgens J.A."/>
            <person name="Kallen N."/>
            <person name="Kersten P."/>
            <person name="Kohler A."/>
            <person name="Kuees U."/>
            <person name="Kumar T.K.A."/>
            <person name="Kuo A."/>
            <person name="LaButti K."/>
            <person name="Larrondo L.F."/>
            <person name="Lindquist E."/>
            <person name="Ling A."/>
            <person name="Lombard V."/>
            <person name="Lucas S."/>
            <person name="Lundell T."/>
            <person name="Martin R."/>
            <person name="McLaughlin D.J."/>
            <person name="Morgenstern I."/>
            <person name="Morin E."/>
            <person name="Murat C."/>
            <person name="Nagy L.G."/>
            <person name="Nolan M."/>
            <person name="Ohm R.A."/>
            <person name="Patyshakuliyeva A."/>
            <person name="Rokas A."/>
            <person name="Ruiz-Duenas F.J."/>
            <person name="Sabat G."/>
            <person name="Salamov A."/>
            <person name="Samejima M."/>
            <person name="Schmutz J."/>
            <person name="Slot J.C."/>
            <person name="St John F."/>
            <person name="Stenlid J."/>
            <person name="Sun H."/>
            <person name="Sun S."/>
            <person name="Syed K."/>
            <person name="Tsang A."/>
            <person name="Wiebenga A."/>
            <person name="Young D."/>
            <person name="Pisabarro A."/>
            <person name="Eastwood D.C."/>
            <person name="Martin F."/>
            <person name="Cullen D."/>
            <person name="Grigoriev I.V."/>
            <person name="Hibbett D.S."/>
        </authorList>
    </citation>
    <scope>NUCLEOTIDE SEQUENCE [LARGE SCALE GENOMIC DNA]</scope>
    <source>
        <strain evidence="2">HHB-11173 SS5</strain>
    </source>
</reference>
<name>R7S5H7_PUNST</name>
<proteinExistence type="predicted"/>
<gene>
    <name evidence="1" type="ORF">PUNSTDRAFT_137931</name>
</gene>